<dbReference type="KEGG" id="harc:HARCEL1_08640"/>
<dbReference type="InterPro" id="IPR001547">
    <property type="entry name" value="Glyco_hydro_5"/>
</dbReference>
<protein>
    <recommendedName>
        <fullName evidence="4">Glycoside hydrolase family 5 domain-containing protein</fullName>
    </recommendedName>
</protein>
<feature type="domain" description="Glycoside hydrolase family 5" evidence="4">
    <location>
        <begin position="59"/>
        <end position="349"/>
    </location>
</feature>
<evidence type="ECO:0000256" key="1">
    <source>
        <dbReference type="ARBA" id="ARBA00022801"/>
    </source>
</evidence>
<dbReference type="PANTHER" id="PTHR34142">
    <property type="entry name" value="ENDO-BETA-1,4-GLUCANASE A"/>
    <property type="match status" value="1"/>
</dbReference>
<reference evidence="5 6" key="1">
    <citation type="submission" date="2018-04" db="EMBL/GenBank/DDBJ databases">
        <title>Halococcoides cellulosivorans gen. nov., sp. nov., an extremely halophilic cellulose-utilizing haloarchaeon from hypersaline lakes.</title>
        <authorList>
            <person name="Sorokin D.Y."/>
            <person name="Toshchakov S.V."/>
            <person name="Samarov N.I."/>
            <person name="Korzhenkov A."/>
            <person name="Kublanov I.V."/>
        </authorList>
    </citation>
    <scope>NUCLEOTIDE SEQUENCE [LARGE SCALE GENOMIC DNA]</scope>
    <source>
        <strain evidence="5 6">HArcel1</strain>
    </source>
</reference>
<dbReference type="Gene3D" id="1.10.1330.10">
    <property type="entry name" value="Dockerin domain"/>
    <property type="match status" value="1"/>
</dbReference>
<name>A0A2R4X1U0_9EURY</name>
<dbReference type="PANTHER" id="PTHR34142:SF1">
    <property type="entry name" value="GLYCOSIDE HYDROLASE FAMILY 5 DOMAIN-CONTAINING PROTEIN"/>
    <property type="match status" value="1"/>
</dbReference>
<sequence length="477" mass="53073">MTEHTSSTRRQFLRTTAGAGLLAAGGGLVGSASAAEGIPTPWLHRGEGSDSNLIKDPEGNPVTLRGVNIADPARLDDNDMRYHVTATKVTRWALDESEGWYNRIVRIPCQPGDILGQGHGGVAPGEMTASDVETYVEDHLRPVVDLCGEQGAYCIVDYHRHQDSQLLYTDETLSDEVHMFWEVMAEEFAADSHVLFEVYNEPIAPYPGHNTWGGGVDVANPDSEEAEQTWLTWREAAQPWVDTIREHAPKNPIIIGSPRWTQWTWWADEHEFSGDNLAYAGHVYAHAGLRPLSEYFGKPAENVPVFMTEFGYDDEGQDFLKGTTSNEGEGFVDFFETHPHVHWQVWCFDPRWEPAMFDEDQGEWTLRGGEDFHGELFKAYLAEKRADRLPLPDSTPTTSTPPDTPDLDPVGGTVPQDLDGDGLHEDLNANGKLDFPDVNALFQHTDQSAVEDYPAAYDFSGDGVVDSQDVLALFERV</sequence>
<feature type="compositionally biased region" description="Low complexity" evidence="3">
    <location>
        <begin position="391"/>
        <end position="401"/>
    </location>
</feature>
<dbReference type="SUPFAM" id="SSF51445">
    <property type="entry name" value="(Trans)glycosidases"/>
    <property type="match status" value="1"/>
</dbReference>
<dbReference type="InterPro" id="IPR006311">
    <property type="entry name" value="TAT_signal"/>
</dbReference>
<dbReference type="Pfam" id="PF00404">
    <property type="entry name" value="Dockerin_1"/>
    <property type="match status" value="1"/>
</dbReference>
<dbReference type="PROSITE" id="PS00018">
    <property type="entry name" value="EF_HAND_1"/>
    <property type="match status" value="2"/>
</dbReference>
<dbReference type="PROSITE" id="PS00659">
    <property type="entry name" value="GLYCOSYL_HYDROL_F5"/>
    <property type="match status" value="1"/>
</dbReference>
<dbReference type="InterPro" id="IPR002105">
    <property type="entry name" value="Dockerin_1_rpt"/>
</dbReference>
<evidence type="ECO:0000313" key="5">
    <source>
        <dbReference type="EMBL" id="AWB27772.1"/>
    </source>
</evidence>
<dbReference type="InterPro" id="IPR017853">
    <property type="entry name" value="GH"/>
</dbReference>
<dbReference type="AlphaFoldDB" id="A0A2R4X1U0"/>
<dbReference type="PROSITE" id="PS51318">
    <property type="entry name" value="TAT"/>
    <property type="match status" value="1"/>
</dbReference>
<evidence type="ECO:0000313" key="6">
    <source>
        <dbReference type="Proteomes" id="UP000244727"/>
    </source>
</evidence>
<evidence type="ECO:0000256" key="3">
    <source>
        <dbReference type="SAM" id="MobiDB-lite"/>
    </source>
</evidence>
<keyword evidence="6" id="KW-1185">Reference proteome</keyword>
<feature type="region of interest" description="Disordered" evidence="3">
    <location>
        <begin position="388"/>
        <end position="430"/>
    </location>
</feature>
<dbReference type="InterPro" id="IPR018247">
    <property type="entry name" value="EF_Hand_1_Ca_BS"/>
</dbReference>
<dbReference type="GO" id="GO:0004553">
    <property type="term" value="F:hydrolase activity, hydrolyzing O-glycosyl compounds"/>
    <property type="evidence" value="ECO:0007669"/>
    <property type="project" value="InterPro"/>
</dbReference>
<evidence type="ECO:0000259" key="4">
    <source>
        <dbReference type="Pfam" id="PF00150"/>
    </source>
</evidence>
<feature type="compositionally biased region" description="Basic and acidic residues" evidence="3">
    <location>
        <begin position="44"/>
        <end position="58"/>
    </location>
</feature>
<dbReference type="InterPro" id="IPR036439">
    <property type="entry name" value="Dockerin_dom_sf"/>
</dbReference>
<dbReference type="InterPro" id="IPR018087">
    <property type="entry name" value="Glyco_hydro_5_CS"/>
</dbReference>
<dbReference type="SUPFAM" id="SSF63446">
    <property type="entry name" value="Type I dockerin domain"/>
    <property type="match status" value="1"/>
</dbReference>
<dbReference type="RefSeq" id="WP_108382441.1">
    <property type="nucleotide sequence ID" value="NZ_CP028858.1"/>
</dbReference>
<dbReference type="GeneID" id="36512569"/>
<keyword evidence="2" id="KW-0326">Glycosidase</keyword>
<proteinExistence type="predicted"/>
<dbReference type="Gene3D" id="3.20.20.80">
    <property type="entry name" value="Glycosidases"/>
    <property type="match status" value="1"/>
</dbReference>
<evidence type="ECO:0000256" key="2">
    <source>
        <dbReference type="ARBA" id="ARBA00023295"/>
    </source>
</evidence>
<dbReference type="Proteomes" id="UP000244727">
    <property type="component" value="Chromosome"/>
</dbReference>
<feature type="region of interest" description="Disordered" evidence="3">
    <location>
        <begin position="38"/>
        <end position="60"/>
    </location>
</feature>
<gene>
    <name evidence="5" type="ORF">HARCEL1_08640</name>
</gene>
<keyword evidence="1" id="KW-0378">Hydrolase</keyword>
<organism evidence="5 6">
    <name type="scientific">Halococcoides cellulosivorans</name>
    <dbReference type="NCBI Taxonomy" id="1679096"/>
    <lineage>
        <taxon>Archaea</taxon>
        <taxon>Methanobacteriati</taxon>
        <taxon>Methanobacteriota</taxon>
        <taxon>Stenosarchaea group</taxon>
        <taxon>Halobacteria</taxon>
        <taxon>Halobacteriales</taxon>
        <taxon>Haloarculaceae</taxon>
        <taxon>Halococcoides</taxon>
    </lineage>
</organism>
<dbReference type="EMBL" id="CP028858">
    <property type="protein sequence ID" value="AWB27772.1"/>
    <property type="molecule type" value="Genomic_DNA"/>
</dbReference>
<accession>A0A2R4X1U0</accession>
<dbReference type="Pfam" id="PF00150">
    <property type="entry name" value="Cellulase"/>
    <property type="match status" value="1"/>
</dbReference>
<dbReference type="GO" id="GO:0000272">
    <property type="term" value="P:polysaccharide catabolic process"/>
    <property type="evidence" value="ECO:0007669"/>
    <property type="project" value="InterPro"/>
</dbReference>